<evidence type="ECO:0000256" key="1">
    <source>
        <dbReference type="SAM" id="SignalP"/>
    </source>
</evidence>
<gene>
    <name evidence="2" type="ORF">XAT740_LOCUS34508</name>
</gene>
<feature type="signal peptide" evidence="1">
    <location>
        <begin position="1"/>
        <end position="18"/>
    </location>
</feature>
<dbReference type="AlphaFoldDB" id="A0A815LDG0"/>
<keyword evidence="1" id="KW-0732">Signal</keyword>
<dbReference type="EMBL" id="CAJNOR010003378">
    <property type="protein sequence ID" value="CAF1407795.1"/>
    <property type="molecule type" value="Genomic_DNA"/>
</dbReference>
<proteinExistence type="predicted"/>
<dbReference type="Proteomes" id="UP000663828">
    <property type="component" value="Unassembled WGS sequence"/>
</dbReference>
<name>A0A815LDG0_ADIRI</name>
<reference evidence="2" key="1">
    <citation type="submission" date="2021-02" db="EMBL/GenBank/DDBJ databases">
        <authorList>
            <person name="Nowell W R."/>
        </authorList>
    </citation>
    <scope>NUCLEOTIDE SEQUENCE</scope>
</reference>
<evidence type="ECO:0000313" key="3">
    <source>
        <dbReference type="Proteomes" id="UP000663828"/>
    </source>
</evidence>
<sequence>MFIYIFIIQALLNLSVLCDFSCYDCSENILDYTLTDETVPTQFNNCTLVTGRLYCYIHVQWEQNPAKTKLQISGYQYWKLDIMGHDLEARASISYDESQLKWSKVIRYRCLTNECNSPTRLTYLLKSLKFVNRLEQLQYLIEPNETFDGQGCLVYYNETGKQISLPTQVHRSAPQQCRTMIKIEPKRKVINAERLSIQRDLNSLKHYIEIDINNRIRSSNLYITCQKADCNSLNTVDLIYRNSFVDFNMEKFIDQTSNNSQAT</sequence>
<keyword evidence="3" id="KW-1185">Reference proteome</keyword>
<protein>
    <submittedName>
        <fullName evidence="2">Uncharacterized protein</fullName>
    </submittedName>
</protein>
<evidence type="ECO:0000313" key="2">
    <source>
        <dbReference type="EMBL" id="CAF1407795.1"/>
    </source>
</evidence>
<feature type="chain" id="PRO_5032380462" evidence="1">
    <location>
        <begin position="19"/>
        <end position="263"/>
    </location>
</feature>
<organism evidence="2 3">
    <name type="scientific">Adineta ricciae</name>
    <name type="common">Rotifer</name>
    <dbReference type="NCBI Taxonomy" id="249248"/>
    <lineage>
        <taxon>Eukaryota</taxon>
        <taxon>Metazoa</taxon>
        <taxon>Spiralia</taxon>
        <taxon>Gnathifera</taxon>
        <taxon>Rotifera</taxon>
        <taxon>Eurotatoria</taxon>
        <taxon>Bdelloidea</taxon>
        <taxon>Adinetida</taxon>
        <taxon>Adinetidae</taxon>
        <taxon>Adineta</taxon>
    </lineage>
</organism>
<accession>A0A815LDG0</accession>
<comment type="caution">
    <text evidence="2">The sequence shown here is derived from an EMBL/GenBank/DDBJ whole genome shotgun (WGS) entry which is preliminary data.</text>
</comment>